<dbReference type="AlphaFoldDB" id="A0A6B0UB72"/>
<accession>A0A6B0UB72</accession>
<dbReference type="EMBL" id="GIFC01003343">
    <property type="protein sequence ID" value="MXU85426.1"/>
    <property type="molecule type" value="Transcribed_RNA"/>
</dbReference>
<protein>
    <submittedName>
        <fullName evidence="1">Putative secreted protein</fullName>
    </submittedName>
</protein>
<evidence type="ECO:0000313" key="1">
    <source>
        <dbReference type="EMBL" id="MXU85426.1"/>
    </source>
</evidence>
<sequence length="86" mass="9640">MQFVFAVKSSIVIFFSMRRLFLLASVINRGYSLDATFEVTAHSTCPGRVSRQLSGNRKRRREGEILLSPGLSFVGSRLLQTSLFSP</sequence>
<name>A0A6B0UB72_IXORI</name>
<organism evidence="1">
    <name type="scientific">Ixodes ricinus</name>
    <name type="common">Common tick</name>
    <name type="synonym">Acarus ricinus</name>
    <dbReference type="NCBI Taxonomy" id="34613"/>
    <lineage>
        <taxon>Eukaryota</taxon>
        <taxon>Metazoa</taxon>
        <taxon>Ecdysozoa</taxon>
        <taxon>Arthropoda</taxon>
        <taxon>Chelicerata</taxon>
        <taxon>Arachnida</taxon>
        <taxon>Acari</taxon>
        <taxon>Parasitiformes</taxon>
        <taxon>Ixodida</taxon>
        <taxon>Ixodoidea</taxon>
        <taxon>Ixodidae</taxon>
        <taxon>Ixodinae</taxon>
        <taxon>Ixodes</taxon>
    </lineage>
</organism>
<reference evidence="1" key="1">
    <citation type="submission" date="2019-12" db="EMBL/GenBank/DDBJ databases">
        <title>An insight into the sialome of adult female Ixodes ricinus ticks feeding for 6 days.</title>
        <authorList>
            <person name="Perner J."/>
            <person name="Ribeiro J.M.C."/>
        </authorList>
    </citation>
    <scope>NUCLEOTIDE SEQUENCE</scope>
    <source>
        <strain evidence="1">Semi-engorged</strain>
        <tissue evidence="1">Salivary glands</tissue>
    </source>
</reference>
<proteinExistence type="predicted"/>